<dbReference type="InterPro" id="IPR011059">
    <property type="entry name" value="Metal-dep_hydrolase_composite"/>
</dbReference>
<dbReference type="Gene3D" id="3.20.20.140">
    <property type="entry name" value="Metal-dependent hydrolases"/>
    <property type="match status" value="1"/>
</dbReference>
<proteinExistence type="predicted"/>
<dbReference type="InterPro" id="IPR050378">
    <property type="entry name" value="Metallo-dep_Hydrolases_sf"/>
</dbReference>
<dbReference type="SUPFAM" id="SSF51338">
    <property type="entry name" value="Composite domain of metallo-dependent hydrolases"/>
    <property type="match status" value="1"/>
</dbReference>
<dbReference type="PANTHER" id="PTHR11647">
    <property type="entry name" value="HYDRANTOINASE/DIHYDROPYRIMIDINASE FAMILY MEMBER"/>
    <property type="match status" value="1"/>
</dbReference>
<sequence length="188" mass="19945">MSTRTLIRGGLVITAADEIHADGPIDDGRIAALATHGSDVAESWTAARTIDATDKYVIPGGVDAHTHRELPFGGTYPSDTFETGTIAAAWGGTTTIVDFAVQSVGHSVREGLDAWCAKADGKCPVDYGFHVILSDVNESSLKEMDLLVEEGITSFKGFVRSRDRGCSSGVGREARQARGKRHEGRAGK</sequence>
<protein>
    <recommendedName>
        <fullName evidence="4">Dihydropyrimidinase</fullName>
    </recommendedName>
</protein>
<dbReference type="Proteomes" id="UP000619486">
    <property type="component" value="Unassembled WGS sequence"/>
</dbReference>
<dbReference type="Gene3D" id="2.30.40.10">
    <property type="entry name" value="Urease, subunit C, domain 1"/>
    <property type="match status" value="1"/>
</dbReference>
<feature type="compositionally biased region" description="Basic residues" evidence="1">
    <location>
        <begin position="177"/>
        <end position="188"/>
    </location>
</feature>
<dbReference type="InterPro" id="IPR032466">
    <property type="entry name" value="Metal_Hydrolase"/>
</dbReference>
<reference evidence="2" key="2">
    <citation type="submission" date="2020-09" db="EMBL/GenBank/DDBJ databases">
        <authorList>
            <person name="Sun Q."/>
            <person name="Ohkuma M."/>
        </authorList>
    </citation>
    <scope>NUCLEOTIDE SEQUENCE</scope>
    <source>
        <strain evidence="2">JCM 3172</strain>
    </source>
</reference>
<dbReference type="PANTHER" id="PTHR11647:SF1">
    <property type="entry name" value="COLLAPSIN RESPONSE MEDIATOR PROTEIN"/>
    <property type="match status" value="1"/>
</dbReference>
<accession>A0A918HBC7</accession>
<dbReference type="GO" id="GO:0016812">
    <property type="term" value="F:hydrolase activity, acting on carbon-nitrogen (but not peptide) bonds, in cyclic amides"/>
    <property type="evidence" value="ECO:0007669"/>
    <property type="project" value="TreeGrafter"/>
</dbReference>
<name>A0A918HBC7_9ACTN</name>
<evidence type="ECO:0000313" key="3">
    <source>
        <dbReference type="Proteomes" id="UP000619486"/>
    </source>
</evidence>
<dbReference type="AlphaFoldDB" id="A0A918HBC7"/>
<gene>
    <name evidence="2" type="ORF">GCM10014713_52440</name>
</gene>
<evidence type="ECO:0000313" key="2">
    <source>
        <dbReference type="EMBL" id="GGT51962.1"/>
    </source>
</evidence>
<organism evidence="2 3">
    <name type="scientific">Streptomyces purpureus</name>
    <dbReference type="NCBI Taxonomy" id="1951"/>
    <lineage>
        <taxon>Bacteria</taxon>
        <taxon>Bacillati</taxon>
        <taxon>Actinomycetota</taxon>
        <taxon>Actinomycetes</taxon>
        <taxon>Kitasatosporales</taxon>
        <taxon>Streptomycetaceae</taxon>
        <taxon>Streptomyces</taxon>
    </lineage>
</organism>
<reference evidence="2" key="1">
    <citation type="journal article" date="2014" name="Int. J. Syst. Evol. Microbiol.">
        <title>Complete genome sequence of Corynebacterium casei LMG S-19264T (=DSM 44701T), isolated from a smear-ripened cheese.</title>
        <authorList>
            <consortium name="US DOE Joint Genome Institute (JGI-PGF)"/>
            <person name="Walter F."/>
            <person name="Albersmeier A."/>
            <person name="Kalinowski J."/>
            <person name="Ruckert C."/>
        </authorList>
    </citation>
    <scope>NUCLEOTIDE SEQUENCE</scope>
    <source>
        <strain evidence="2">JCM 3172</strain>
    </source>
</reference>
<dbReference type="GO" id="GO:0005829">
    <property type="term" value="C:cytosol"/>
    <property type="evidence" value="ECO:0007669"/>
    <property type="project" value="TreeGrafter"/>
</dbReference>
<feature type="region of interest" description="Disordered" evidence="1">
    <location>
        <begin position="163"/>
        <end position="188"/>
    </location>
</feature>
<comment type="caution">
    <text evidence="2">The sequence shown here is derived from an EMBL/GenBank/DDBJ whole genome shotgun (WGS) entry which is preliminary data.</text>
</comment>
<evidence type="ECO:0008006" key="4">
    <source>
        <dbReference type="Google" id="ProtNLM"/>
    </source>
</evidence>
<keyword evidence="3" id="KW-1185">Reference proteome</keyword>
<dbReference type="SUPFAM" id="SSF51556">
    <property type="entry name" value="Metallo-dependent hydrolases"/>
    <property type="match status" value="1"/>
</dbReference>
<evidence type="ECO:0000256" key="1">
    <source>
        <dbReference type="SAM" id="MobiDB-lite"/>
    </source>
</evidence>
<dbReference type="EMBL" id="BMQQ01000024">
    <property type="protein sequence ID" value="GGT51962.1"/>
    <property type="molecule type" value="Genomic_DNA"/>
</dbReference>